<comment type="caution">
    <text evidence="2">The sequence shown here is derived from an EMBL/GenBank/DDBJ whole genome shotgun (WGS) entry which is preliminary data.</text>
</comment>
<keyword evidence="1" id="KW-1133">Transmembrane helix</keyword>
<evidence type="ECO:0000313" key="2">
    <source>
        <dbReference type="EMBL" id="KAG8498843.1"/>
    </source>
</evidence>
<gene>
    <name evidence="2" type="ORF">CXB51_005253</name>
</gene>
<name>A0A8J5YY75_9ROSI</name>
<keyword evidence="3" id="KW-1185">Reference proteome</keyword>
<sequence length="172" mass="20773">MMLYELLPNFLFIEKKRVEVWCAILYRWSTTSHTVQTIWGEFTFTLEESYLKKKSEFKASFFTYLKVNMKEKVARFFNWIGVFHHKFNSRKDEDIFPEFPDHKYELEAFLIMWLTRLPSRLLKMLVLFHLIHVLPLLPLLANFSRIIIGPNYGMIRSKRNILQVLDIAKEFT</sequence>
<dbReference type="OrthoDB" id="10650455at2759"/>
<proteinExistence type="predicted"/>
<feature type="transmembrane region" description="Helical" evidence="1">
    <location>
        <begin position="121"/>
        <end position="141"/>
    </location>
</feature>
<evidence type="ECO:0000256" key="1">
    <source>
        <dbReference type="SAM" id="Phobius"/>
    </source>
</evidence>
<protein>
    <submittedName>
        <fullName evidence="2">Uncharacterized protein</fullName>
    </submittedName>
</protein>
<dbReference type="Proteomes" id="UP000701853">
    <property type="component" value="Chromosome 3"/>
</dbReference>
<evidence type="ECO:0000313" key="3">
    <source>
        <dbReference type="Proteomes" id="UP000701853"/>
    </source>
</evidence>
<keyword evidence="1" id="KW-0472">Membrane</keyword>
<accession>A0A8J5YY75</accession>
<reference evidence="2 3" key="1">
    <citation type="journal article" date="2021" name="bioRxiv">
        <title>The Gossypium anomalum genome as a resource for cotton improvement and evolutionary analysis of hybrid incompatibility.</title>
        <authorList>
            <person name="Grover C.E."/>
            <person name="Yuan D."/>
            <person name="Arick M.A."/>
            <person name="Miller E.R."/>
            <person name="Hu G."/>
            <person name="Peterson D.G."/>
            <person name="Wendel J.F."/>
            <person name="Udall J.A."/>
        </authorList>
    </citation>
    <scope>NUCLEOTIDE SEQUENCE [LARGE SCALE GENOMIC DNA]</scope>
    <source>
        <strain evidence="2">JFW-Udall</strain>
        <tissue evidence="2">Leaf</tissue>
    </source>
</reference>
<keyword evidence="1" id="KW-0812">Transmembrane</keyword>
<dbReference type="EMBL" id="JAHUZN010000003">
    <property type="protein sequence ID" value="KAG8498843.1"/>
    <property type="molecule type" value="Genomic_DNA"/>
</dbReference>
<organism evidence="2 3">
    <name type="scientific">Gossypium anomalum</name>
    <dbReference type="NCBI Taxonomy" id="47600"/>
    <lineage>
        <taxon>Eukaryota</taxon>
        <taxon>Viridiplantae</taxon>
        <taxon>Streptophyta</taxon>
        <taxon>Embryophyta</taxon>
        <taxon>Tracheophyta</taxon>
        <taxon>Spermatophyta</taxon>
        <taxon>Magnoliopsida</taxon>
        <taxon>eudicotyledons</taxon>
        <taxon>Gunneridae</taxon>
        <taxon>Pentapetalae</taxon>
        <taxon>rosids</taxon>
        <taxon>malvids</taxon>
        <taxon>Malvales</taxon>
        <taxon>Malvaceae</taxon>
        <taxon>Malvoideae</taxon>
        <taxon>Gossypium</taxon>
    </lineage>
</organism>
<dbReference type="AlphaFoldDB" id="A0A8J5YY75"/>